<feature type="transmembrane region" description="Helical" evidence="5">
    <location>
        <begin position="59"/>
        <end position="83"/>
    </location>
</feature>
<keyword evidence="4 5" id="KW-0472">Membrane</keyword>
<evidence type="ECO:0000313" key="7">
    <source>
        <dbReference type="EMBL" id="PBQ23004.1"/>
    </source>
</evidence>
<feature type="transmembrane region" description="Helical" evidence="5">
    <location>
        <begin position="133"/>
        <end position="155"/>
    </location>
</feature>
<feature type="transmembrane region" description="Helical" evidence="5">
    <location>
        <begin position="167"/>
        <end position="187"/>
    </location>
</feature>
<evidence type="ECO:0000256" key="2">
    <source>
        <dbReference type="ARBA" id="ARBA00022692"/>
    </source>
</evidence>
<dbReference type="RefSeq" id="WP_096109724.1">
    <property type="nucleotide sequence ID" value="NZ_NVYO01000001.1"/>
</dbReference>
<evidence type="ECO:0000259" key="6">
    <source>
        <dbReference type="Pfam" id="PF01061"/>
    </source>
</evidence>
<dbReference type="EMBL" id="NVYO01000001">
    <property type="protein sequence ID" value="PBQ23004.1"/>
    <property type="molecule type" value="Genomic_DNA"/>
</dbReference>
<feature type="transmembrane region" description="Helical" evidence="5">
    <location>
        <begin position="20"/>
        <end position="39"/>
    </location>
</feature>
<gene>
    <name evidence="7" type="ORF">CNR29_02795</name>
</gene>
<evidence type="ECO:0000256" key="4">
    <source>
        <dbReference type="ARBA" id="ARBA00023136"/>
    </source>
</evidence>
<name>A0A2A3TV66_LEVBR</name>
<evidence type="ECO:0000313" key="8">
    <source>
        <dbReference type="Proteomes" id="UP000217918"/>
    </source>
</evidence>
<dbReference type="AlphaFoldDB" id="A0A2A3TV66"/>
<accession>A0A2A3TV66</accession>
<feature type="transmembrane region" description="Helical" evidence="5">
    <location>
        <begin position="222"/>
        <end position="241"/>
    </location>
</feature>
<proteinExistence type="predicted"/>
<evidence type="ECO:0000256" key="3">
    <source>
        <dbReference type="ARBA" id="ARBA00022989"/>
    </source>
</evidence>
<keyword evidence="2 5" id="KW-0812">Transmembrane</keyword>
<dbReference type="GO" id="GO:0140359">
    <property type="term" value="F:ABC-type transporter activity"/>
    <property type="evidence" value="ECO:0007669"/>
    <property type="project" value="InterPro"/>
</dbReference>
<feature type="transmembrane region" description="Helical" evidence="5">
    <location>
        <begin position="104"/>
        <end position="127"/>
    </location>
</feature>
<organism evidence="7 8">
    <name type="scientific">Levilactobacillus brevis</name>
    <name type="common">Lactobacillus brevis</name>
    <dbReference type="NCBI Taxonomy" id="1580"/>
    <lineage>
        <taxon>Bacteria</taxon>
        <taxon>Bacillati</taxon>
        <taxon>Bacillota</taxon>
        <taxon>Bacilli</taxon>
        <taxon>Lactobacillales</taxon>
        <taxon>Lactobacillaceae</taxon>
        <taxon>Levilactobacillus</taxon>
    </lineage>
</organism>
<evidence type="ECO:0000256" key="5">
    <source>
        <dbReference type="SAM" id="Phobius"/>
    </source>
</evidence>
<dbReference type="Proteomes" id="UP000217918">
    <property type="component" value="Unassembled WGS sequence"/>
</dbReference>
<feature type="domain" description="ABC-2 type transporter transmembrane" evidence="6">
    <location>
        <begin position="16"/>
        <end position="181"/>
    </location>
</feature>
<dbReference type="InterPro" id="IPR013525">
    <property type="entry name" value="ABC2_TM"/>
</dbReference>
<keyword evidence="3 5" id="KW-1133">Transmembrane helix</keyword>
<protein>
    <submittedName>
        <fullName evidence="7">ABC transporter permease</fullName>
    </submittedName>
</protein>
<comment type="caution">
    <text evidence="7">The sequence shown here is derived from an EMBL/GenBank/DDBJ whole genome shotgun (WGS) entry which is preliminary data.</text>
</comment>
<reference evidence="7 8" key="1">
    <citation type="submission" date="2017-09" db="EMBL/GenBank/DDBJ databases">
        <title>Genome sequence of Lactobacillus brevis D7.</title>
        <authorList>
            <person name="Kwon M.-S."/>
            <person name="Lim S.K."/>
            <person name="Choi H.-J."/>
        </authorList>
    </citation>
    <scope>NUCLEOTIDE SEQUENCE [LARGE SCALE GENOMIC DNA]</scope>
    <source>
        <strain evidence="7 8">D7</strain>
    </source>
</reference>
<dbReference type="GO" id="GO:0016020">
    <property type="term" value="C:membrane"/>
    <property type="evidence" value="ECO:0007669"/>
    <property type="project" value="UniProtKB-SubCell"/>
</dbReference>
<sequence>MNRHWQKIQAIAQLKLHMIIHNLSISFIPAFSMLMVYLLRLIIHDQSTAADAASAMGGAYLLSFGLLFNTVMGGIMMCSGPLAEEKEKHTLRVLMTASVSGLDFFIGSALPVLVIIEVVNVLMIPIAGVAWSVIPWGSFLLISTICALISMLLGYMTGILSKNQTQAGIVSMPLLLIFTMLPFFRVLNHTLEMLANLTYSGIITRLVDQTLGQGYHWDFQDIAVLLIWLVIGVGLFLYAYCRNGLDND</sequence>
<dbReference type="Pfam" id="PF01061">
    <property type="entry name" value="ABC2_membrane"/>
    <property type="match status" value="1"/>
</dbReference>
<comment type="subcellular location">
    <subcellularLocation>
        <location evidence="1">Membrane</location>
        <topology evidence="1">Multi-pass membrane protein</topology>
    </subcellularLocation>
</comment>
<evidence type="ECO:0000256" key="1">
    <source>
        <dbReference type="ARBA" id="ARBA00004141"/>
    </source>
</evidence>